<keyword evidence="3" id="KW-0804">Transcription</keyword>
<dbReference type="SUPFAM" id="SSF55781">
    <property type="entry name" value="GAF domain-like"/>
    <property type="match status" value="1"/>
</dbReference>
<protein>
    <submittedName>
        <fullName evidence="6">IclR family transcriptional regulator</fullName>
    </submittedName>
</protein>
<dbReference type="SMART" id="SM00346">
    <property type="entry name" value="HTH_ICLR"/>
    <property type="match status" value="1"/>
</dbReference>
<dbReference type="PROSITE" id="PS51078">
    <property type="entry name" value="ICLR_ED"/>
    <property type="match status" value="1"/>
</dbReference>
<dbReference type="Gene3D" id="3.30.450.40">
    <property type="match status" value="1"/>
</dbReference>
<dbReference type="InterPro" id="IPR005471">
    <property type="entry name" value="Tscrpt_reg_IclR_N"/>
</dbReference>
<evidence type="ECO:0000313" key="7">
    <source>
        <dbReference type="Proteomes" id="UP000284202"/>
    </source>
</evidence>
<dbReference type="InterPro" id="IPR050707">
    <property type="entry name" value="HTH_MetabolicPath_Reg"/>
</dbReference>
<proteinExistence type="predicted"/>
<dbReference type="RefSeq" id="WP_119745724.1">
    <property type="nucleotide sequence ID" value="NZ_QZCG01000002.1"/>
</dbReference>
<feature type="domain" description="IclR-ED" evidence="5">
    <location>
        <begin position="86"/>
        <end position="267"/>
    </location>
</feature>
<comment type="caution">
    <text evidence="6">The sequence shown here is derived from an EMBL/GenBank/DDBJ whole genome shotgun (WGS) entry which is preliminary data.</text>
</comment>
<dbReference type="InterPro" id="IPR029016">
    <property type="entry name" value="GAF-like_dom_sf"/>
</dbReference>
<keyword evidence="2" id="KW-0238">DNA-binding</keyword>
<dbReference type="SUPFAM" id="SSF46785">
    <property type="entry name" value="Winged helix' DNA-binding domain"/>
    <property type="match status" value="1"/>
</dbReference>
<dbReference type="GO" id="GO:0045892">
    <property type="term" value="P:negative regulation of DNA-templated transcription"/>
    <property type="evidence" value="ECO:0007669"/>
    <property type="project" value="TreeGrafter"/>
</dbReference>
<dbReference type="InterPro" id="IPR036390">
    <property type="entry name" value="WH_DNA-bd_sf"/>
</dbReference>
<evidence type="ECO:0000256" key="1">
    <source>
        <dbReference type="ARBA" id="ARBA00023015"/>
    </source>
</evidence>
<dbReference type="Pfam" id="PF01614">
    <property type="entry name" value="IclR_C"/>
    <property type="match status" value="1"/>
</dbReference>
<evidence type="ECO:0000259" key="4">
    <source>
        <dbReference type="PROSITE" id="PS51077"/>
    </source>
</evidence>
<dbReference type="AlphaFoldDB" id="A0A418T3V3"/>
<evidence type="ECO:0000256" key="2">
    <source>
        <dbReference type="ARBA" id="ARBA00023125"/>
    </source>
</evidence>
<dbReference type="InterPro" id="IPR036388">
    <property type="entry name" value="WH-like_DNA-bd_sf"/>
</dbReference>
<keyword evidence="7" id="KW-1185">Reference proteome</keyword>
<dbReference type="PANTHER" id="PTHR30136:SF7">
    <property type="entry name" value="HTH-TYPE TRANSCRIPTIONAL REGULATOR KDGR-RELATED"/>
    <property type="match status" value="1"/>
</dbReference>
<evidence type="ECO:0000259" key="5">
    <source>
        <dbReference type="PROSITE" id="PS51078"/>
    </source>
</evidence>
<dbReference type="PANTHER" id="PTHR30136">
    <property type="entry name" value="HELIX-TURN-HELIX TRANSCRIPTIONAL REGULATOR, ICLR FAMILY"/>
    <property type="match status" value="1"/>
</dbReference>
<sequence length="270" mass="29561">MTASENGDVDVSGGKKSQAGSYAAPALEKGLDILELISASPQGISQQQIAKRLNRTTTEIFRMLNVLERRNYLSRDSDGSYQLTLKLFELSHRHPPTKLLLHVALPLMQQLAEDSRQSAHLAVYHQGCILVIAQVDSPEPLSFGVKLGTHFVIKPERTSALVLTAFAQNARAAQMAEEMLQNDDSGLTAEELEQKLRGIRAARHYLNPSQTTAGVVDVSCPIFGLDGTTVAALTVPFLSQNNITVQVEDVQHMLQNTAYLISEGIGMRRK</sequence>
<evidence type="ECO:0000256" key="3">
    <source>
        <dbReference type="ARBA" id="ARBA00023163"/>
    </source>
</evidence>
<organism evidence="6 7">
    <name type="scientific">Paracoccus onubensis</name>
    <dbReference type="NCBI Taxonomy" id="1675788"/>
    <lineage>
        <taxon>Bacteria</taxon>
        <taxon>Pseudomonadati</taxon>
        <taxon>Pseudomonadota</taxon>
        <taxon>Alphaproteobacteria</taxon>
        <taxon>Rhodobacterales</taxon>
        <taxon>Paracoccaceae</taxon>
        <taxon>Paracoccus</taxon>
    </lineage>
</organism>
<dbReference type="InterPro" id="IPR014757">
    <property type="entry name" value="Tscrpt_reg_IclR_C"/>
</dbReference>
<gene>
    <name evidence="6" type="ORF">D3P04_02700</name>
</gene>
<feature type="domain" description="HTH iclR-type" evidence="4">
    <location>
        <begin position="24"/>
        <end position="85"/>
    </location>
</feature>
<accession>A0A418T3V3</accession>
<dbReference type="Proteomes" id="UP000284202">
    <property type="component" value="Unassembled WGS sequence"/>
</dbReference>
<evidence type="ECO:0000313" key="6">
    <source>
        <dbReference type="EMBL" id="RJE87856.1"/>
    </source>
</evidence>
<dbReference type="GO" id="GO:0003677">
    <property type="term" value="F:DNA binding"/>
    <property type="evidence" value="ECO:0007669"/>
    <property type="project" value="UniProtKB-KW"/>
</dbReference>
<dbReference type="EMBL" id="QZCG01000002">
    <property type="protein sequence ID" value="RJE87856.1"/>
    <property type="molecule type" value="Genomic_DNA"/>
</dbReference>
<dbReference type="PROSITE" id="PS51077">
    <property type="entry name" value="HTH_ICLR"/>
    <property type="match status" value="1"/>
</dbReference>
<keyword evidence="1" id="KW-0805">Transcription regulation</keyword>
<dbReference type="GO" id="GO:0003700">
    <property type="term" value="F:DNA-binding transcription factor activity"/>
    <property type="evidence" value="ECO:0007669"/>
    <property type="project" value="TreeGrafter"/>
</dbReference>
<dbReference type="Gene3D" id="1.10.10.10">
    <property type="entry name" value="Winged helix-like DNA-binding domain superfamily/Winged helix DNA-binding domain"/>
    <property type="match status" value="1"/>
</dbReference>
<dbReference type="Pfam" id="PF09339">
    <property type="entry name" value="HTH_IclR"/>
    <property type="match status" value="1"/>
</dbReference>
<reference evidence="7" key="1">
    <citation type="submission" date="2018-09" db="EMBL/GenBank/DDBJ databases">
        <title>Acidovorax cavernicola nov. sp. isolated from Gruta de las Maravillas (Aracena, Spain).</title>
        <authorList>
            <person name="Jurado V."/>
            <person name="Gutierrez-Patricio S."/>
            <person name="Gonzalez-Pimentel J.L."/>
            <person name="Miller A.Z."/>
            <person name="Laiz L."/>
            <person name="Saiz-Jimenez C."/>
        </authorList>
    </citation>
    <scope>NUCLEOTIDE SEQUENCE [LARGE SCALE GENOMIC DNA]</scope>
    <source>
        <strain evidence="7">1011MAR3C25</strain>
    </source>
</reference>
<dbReference type="OrthoDB" id="6057486at2"/>
<name>A0A418T3V3_9RHOB</name>